<dbReference type="RefSeq" id="WP_201698634.1">
    <property type="nucleotide sequence ID" value="NZ_CAJHCQ010000014.1"/>
</dbReference>
<accession>A0ABM8NZN5</accession>
<organism evidence="1 2">
    <name type="scientific">Paraburkholderia hiiakae</name>
    <dbReference type="NCBI Taxonomy" id="1081782"/>
    <lineage>
        <taxon>Bacteria</taxon>
        <taxon>Pseudomonadati</taxon>
        <taxon>Pseudomonadota</taxon>
        <taxon>Betaproteobacteria</taxon>
        <taxon>Burkholderiales</taxon>
        <taxon>Burkholderiaceae</taxon>
        <taxon>Paraburkholderia</taxon>
    </lineage>
</organism>
<comment type="caution">
    <text evidence="1">The sequence shown here is derived from an EMBL/GenBank/DDBJ whole genome shotgun (WGS) entry which is preliminary data.</text>
</comment>
<reference evidence="1 2" key="1">
    <citation type="submission" date="2020-10" db="EMBL/GenBank/DDBJ databases">
        <authorList>
            <person name="Peeters C."/>
        </authorList>
    </citation>
    <scope>NUCLEOTIDE SEQUENCE [LARGE SCALE GENOMIC DNA]</scope>
    <source>
        <strain evidence="1 2">LMG 27952</strain>
    </source>
</reference>
<sequence>MGDAGRAFEYHEANEAFFLTSATTLMAGACYSKLGSQKWDRSGFRCPSDPRLAAFLRYRCAQLGRLRFLSQGYRARALKIGRPGSGGASVCYDDALHF</sequence>
<proteinExistence type="predicted"/>
<dbReference type="PROSITE" id="PS51257">
    <property type="entry name" value="PROKAR_LIPOPROTEIN"/>
    <property type="match status" value="1"/>
</dbReference>
<dbReference type="EMBL" id="CAJHCQ010000014">
    <property type="protein sequence ID" value="CAD6550908.1"/>
    <property type="molecule type" value="Genomic_DNA"/>
</dbReference>
<gene>
    <name evidence="1" type="ORF">LMG27952_05090</name>
</gene>
<name>A0ABM8NZN5_9BURK</name>
<evidence type="ECO:0000313" key="2">
    <source>
        <dbReference type="Proteomes" id="UP000656319"/>
    </source>
</evidence>
<dbReference type="Proteomes" id="UP000656319">
    <property type="component" value="Unassembled WGS sequence"/>
</dbReference>
<protein>
    <submittedName>
        <fullName evidence="1">Uncharacterized protein</fullName>
    </submittedName>
</protein>
<keyword evidence="2" id="KW-1185">Reference proteome</keyword>
<evidence type="ECO:0000313" key="1">
    <source>
        <dbReference type="EMBL" id="CAD6550908.1"/>
    </source>
</evidence>